<evidence type="ECO:0000313" key="2">
    <source>
        <dbReference type="EMBL" id="CAB3995004.1"/>
    </source>
</evidence>
<dbReference type="Proteomes" id="UP001152795">
    <property type="component" value="Unassembled WGS sequence"/>
</dbReference>
<comment type="caution">
    <text evidence="2">The sequence shown here is derived from an EMBL/GenBank/DDBJ whole genome shotgun (WGS) entry which is preliminary data.</text>
</comment>
<dbReference type="PANTHER" id="PTHR21683">
    <property type="entry name" value="COILED-COIL DOMAIN-CONTAINING PROTEIN 42 LIKE-2-LIKE-RELATED"/>
    <property type="match status" value="1"/>
</dbReference>
<sequence>MTSHTFDLRAQKRNVFVTQLRDQEDFDDDKADFIKKHAIDESSSKLLSSSIKTLQSTLLIKQASEADKLQEELQKKREEYHEKMLACSSKEEMLRKRQQQIGERVNKFDKFIKETEVKRRRALEKYQNEKRLKEQKTKELQIHTQELRKLRQRFKHLQKKVETFSVYQKYLMKVVDITPGDYFDNTNDSVLLGIMARHKTLFSTFEVLSATLGRKTDEVEAYQQIIQNTKQLYNQQLLIDNSDIAKLQNRLEDITHSNAHLEHVLQTSEEIYRQQRTTLGQVKLAVLNLAEKCVRKHCPPLVSLDILDMLSVIQLFIQEHQDICILARNMKTPPLPDQSDTEQSNSERKTKLNIVNQYLARPSINLLVTSQSEEYF</sequence>
<organism evidence="2 3">
    <name type="scientific">Paramuricea clavata</name>
    <name type="common">Red gorgonian</name>
    <name type="synonym">Violescent sea-whip</name>
    <dbReference type="NCBI Taxonomy" id="317549"/>
    <lineage>
        <taxon>Eukaryota</taxon>
        <taxon>Metazoa</taxon>
        <taxon>Cnidaria</taxon>
        <taxon>Anthozoa</taxon>
        <taxon>Octocorallia</taxon>
        <taxon>Malacalcyonacea</taxon>
        <taxon>Plexauridae</taxon>
        <taxon>Paramuricea</taxon>
    </lineage>
</organism>
<keyword evidence="3" id="KW-1185">Reference proteome</keyword>
<dbReference type="OrthoDB" id="2134857at2759"/>
<dbReference type="Pfam" id="PF13863">
    <property type="entry name" value="DUF4200"/>
    <property type="match status" value="1"/>
</dbReference>
<keyword evidence="1" id="KW-0175">Coiled coil</keyword>
<proteinExistence type="predicted"/>
<name>A0A7D9DWL0_PARCT</name>
<evidence type="ECO:0000313" key="3">
    <source>
        <dbReference type="Proteomes" id="UP001152795"/>
    </source>
</evidence>
<dbReference type="InterPro" id="IPR051147">
    <property type="entry name" value="CFAP_domain-containing"/>
</dbReference>
<evidence type="ECO:0000256" key="1">
    <source>
        <dbReference type="ARBA" id="ARBA00023054"/>
    </source>
</evidence>
<gene>
    <name evidence="2" type="ORF">PACLA_8A036878</name>
</gene>
<accession>A0A7D9DWL0</accession>
<dbReference type="EMBL" id="CACRXK020002581">
    <property type="protein sequence ID" value="CAB3995004.1"/>
    <property type="molecule type" value="Genomic_DNA"/>
</dbReference>
<dbReference type="AlphaFoldDB" id="A0A7D9DWL0"/>
<dbReference type="PANTHER" id="PTHR21683:SF18">
    <property type="entry name" value="COILED-COIL DOMAIN-CONTAINING PROTEIN 42 HOMOLOG"/>
    <property type="match status" value="1"/>
</dbReference>
<reference evidence="2" key="1">
    <citation type="submission" date="2020-04" db="EMBL/GenBank/DDBJ databases">
        <authorList>
            <person name="Alioto T."/>
            <person name="Alioto T."/>
            <person name="Gomez Garrido J."/>
        </authorList>
    </citation>
    <scope>NUCLEOTIDE SEQUENCE</scope>
    <source>
        <strain evidence="2">A484AB</strain>
    </source>
</reference>
<dbReference type="GO" id="GO:0005856">
    <property type="term" value="C:cytoskeleton"/>
    <property type="evidence" value="ECO:0007669"/>
    <property type="project" value="UniProtKB-ARBA"/>
</dbReference>
<dbReference type="InterPro" id="IPR025252">
    <property type="entry name" value="DUF4200"/>
</dbReference>
<protein>
    <submittedName>
        <fullName evidence="2">Uncharacterized protein</fullName>
    </submittedName>
</protein>